<keyword evidence="4" id="KW-1185">Reference proteome</keyword>
<dbReference type="InterPro" id="IPR023210">
    <property type="entry name" value="NADP_OxRdtase_dom"/>
</dbReference>
<dbReference type="GO" id="GO:0016491">
    <property type="term" value="F:oxidoreductase activity"/>
    <property type="evidence" value="ECO:0007669"/>
    <property type="project" value="UniProtKB-KW"/>
</dbReference>
<dbReference type="CDD" id="cd19094">
    <property type="entry name" value="AKR_Tas-like"/>
    <property type="match status" value="1"/>
</dbReference>
<sequence length="339" mass="37563">MEKRRLGRSGIVVTDLCFGTMMIGSRNTEAEGHALLDRAYEAGITFYDTAEVYPVPPKAEYVNTCEEMVGRWLKAKPRDSIILATKIAGPAHGWFVPPVRNGNAAMDRHQIRRAIEGSLKRLQTDYVDLYQTHWPDHDFGYEETLAALTELKDEGLVRVIGSSNESAWGTMKADATAKEHGLARYESIQNNFSIINRRFEDALADICRREQISCLPYSPLGAGVCSGKYNDGALPEGARFTGYLTGDGERQKKMAERFVNERSLNSVAALRELAQEAGLNLVAMCLAWSKQHDFVASTIFGATTMEQLEENLGASDLVLSADVLAKIDEISKQYPYPLG</sequence>
<feature type="domain" description="NADP-dependent oxidoreductase" evidence="2">
    <location>
        <begin position="16"/>
        <end position="331"/>
    </location>
</feature>
<dbReference type="InterPro" id="IPR050523">
    <property type="entry name" value="AKR_Detox_Biosynth"/>
</dbReference>
<evidence type="ECO:0000256" key="1">
    <source>
        <dbReference type="ARBA" id="ARBA00023002"/>
    </source>
</evidence>
<evidence type="ECO:0000259" key="2">
    <source>
        <dbReference type="Pfam" id="PF00248"/>
    </source>
</evidence>
<reference evidence="3" key="1">
    <citation type="submission" date="2023-03" db="EMBL/GenBank/DDBJ databases">
        <title>Lomoglobus Profundus gen. nov., sp. nov., a novel member of the phylum Verrucomicrobia, isolated from deep-marine sediment of South China Sea.</title>
        <authorList>
            <person name="Ahmad T."/>
            <person name="Ishaq S.E."/>
            <person name="Wang F."/>
        </authorList>
    </citation>
    <scope>NUCLEOTIDE SEQUENCE</scope>
    <source>
        <strain evidence="3">LMO-M01</strain>
    </source>
</reference>
<dbReference type="AlphaFoldDB" id="A0AAE9ZU58"/>
<evidence type="ECO:0000313" key="3">
    <source>
        <dbReference type="EMBL" id="WED64351.1"/>
    </source>
</evidence>
<proteinExistence type="predicted"/>
<evidence type="ECO:0000313" key="4">
    <source>
        <dbReference type="Proteomes" id="UP001218638"/>
    </source>
</evidence>
<dbReference type="SUPFAM" id="SSF51430">
    <property type="entry name" value="NAD(P)-linked oxidoreductase"/>
    <property type="match status" value="1"/>
</dbReference>
<gene>
    <name evidence="3" type="ORF">PXH66_18590</name>
</gene>
<dbReference type="PANTHER" id="PTHR43364">
    <property type="entry name" value="NADH-SPECIFIC METHYLGLYOXAL REDUCTASE-RELATED"/>
    <property type="match status" value="1"/>
</dbReference>
<dbReference type="EMBL" id="CP119075">
    <property type="protein sequence ID" value="WED64351.1"/>
    <property type="molecule type" value="Genomic_DNA"/>
</dbReference>
<dbReference type="PANTHER" id="PTHR43364:SF4">
    <property type="entry name" value="NAD(P)-LINKED OXIDOREDUCTASE SUPERFAMILY PROTEIN"/>
    <property type="match status" value="1"/>
</dbReference>
<protein>
    <submittedName>
        <fullName evidence="3">Aldo/keto reductase</fullName>
    </submittedName>
</protein>
<name>A0AAE9ZU58_9BACT</name>
<dbReference type="KEGG" id="slom:PXH66_18590"/>
<dbReference type="Pfam" id="PF00248">
    <property type="entry name" value="Aldo_ket_red"/>
    <property type="match status" value="1"/>
</dbReference>
<dbReference type="GO" id="GO:0005829">
    <property type="term" value="C:cytosol"/>
    <property type="evidence" value="ECO:0007669"/>
    <property type="project" value="TreeGrafter"/>
</dbReference>
<dbReference type="Gene3D" id="3.20.20.100">
    <property type="entry name" value="NADP-dependent oxidoreductase domain"/>
    <property type="match status" value="1"/>
</dbReference>
<dbReference type="RefSeq" id="WP_330930984.1">
    <property type="nucleotide sequence ID" value="NZ_CP119075.1"/>
</dbReference>
<accession>A0AAE9ZU58</accession>
<dbReference type="InterPro" id="IPR036812">
    <property type="entry name" value="NAD(P)_OxRdtase_dom_sf"/>
</dbReference>
<keyword evidence="1" id="KW-0560">Oxidoreductase</keyword>
<organism evidence="3 4">
    <name type="scientific">Synoicihabitans lomoniglobus</name>
    <dbReference type="NCBI Taxonomy" id="2909285"/>
    <lineage>
        <taxon>Bacteria</taxon>
        <taxon>Pseudomonadati</taxon>
        <taxon>Verrucomicrobiota</taxon>
        <taxon>Opitutia</taxon>
        <taxon>Opitutales</taxon>
        <taxon>Opitutaceae</taxon>
        <taxon>Synoicihabitans</taxon>
    </lineage>
</organism>
<dbReference type="Proteomes" id="UP001218638">
    <property type="component" value="Chromosome"/>
</dbReference>